<dbReference type="Proteomes" id="UP000288587">
    <property type="component" value="Unassembled WGS sequence"/>
</dbReference>
<organism evidence="2 3">
    <name type="scientific">Inhella crocodyli</name>
    <dbReference type="NCBI Taxonomy" id="2499851"/>
    <lineage>
        <taxon>Bacteria</taxon>
        <taxon>Pseudomonadati</taxon>
        <taxon>Pseudomonadota</taxon>
        <taxon>Betaproteobacteria</taxon>
        <taxon>Burkholderiales</taxon>
        <taxon>Sphaerotilaceae</taxon>
        <taxon>Inhella</taxon>
    </lineage>
</organism>
<dbReference type="InterPro" id="IPR029052">
    <property type="entry name" value="Metallo-depent_PP-like"/>
</dbReference>
<dbReference type="InterPro" id="IPR004843">
    <property type="entry name" value="Calcineurin-like_PHP"/>
</dbReference>
<dbReference type="PANTHER" id="PTHR43143">
    <property type="entry name" value="METALLOPHOSPHOESTERASE, CALCINEURIN SUPERFAMILY"/>
    <property type="match status" value="1"/>
</dbReference>
<feature type="domain" description="Calcineurin-like phosphoesterase" evidence="1">
    <location>
        <begin position="95"/>
        <end position="354"/>
    </location>
</feature>
<sequence>MVGAPTGSTVQFKVLATGATGSVFVRAQPSGGGAAVDSGAVALQANGVSVLSLGGLLADTAYNYELRWTPPSGTEQAAVLGRFQTARPPGREFVFTVQADSHLDENSSLPVYQRTLQNVLADRPDFHVDLGDTFMTEKHSDPLSELVQMAPDAATVNRRYVYERGNFAAISHAVPLFLANGNHEGEAGWLNNGSGSNLAVWATQARQQYFANPAPGIFYRGDTLPDPFVGARAAWYSWTWGDAQFIVLDPYWNTAAPASKDGWNLTLGERQYRWLADTLATSTARMKFVFVHNLVGGLDGQMRGGVEGAPYFEWGGLNADGSAGFAARRPGWGLPIHELLKQHKVNAVFKGHDHLHARQELDGILYLTVAQPSAVNTTSAANLARDYHYAQGTILPSAGHLRVTVKATGYAVEYVRSWQPTQETATRKNGQVDDRVERSVP</sequence>
<name>A0A437LI36_9BURK</name>
<gene>
    <name evidence="2" type="ORF">EOD73_13160</name>
</gene>
<protein>
    <submittedName>
        <fullName evidence="2">Metallophosphoesterase</fullName>
    </submittedName>
</protein>
<comment type="caution">
    <text evidence="2">The sequence shown here is derived from an EMBL/GenBank/DDBJ whole genome shotgun (WGS) entry which is preliminary data.</text>
</comment>
<dbReference type="Pfam" id="PF00149">
    <property type="entry name" value="Metallophos"/>
    <property type="match status" value="1"/>
</dbReference>
<evidence type="ECO:0000313" key="2">
    <source>
        <dbReference type="EMBL" id="RVT85058.1"/>
    </source>
</evidence>
<dbReference type="GO" id="GO:0016787">
    <property type="term" value="F:hydrolase activity"/>
    <property type="evidence" value="ECO:0007669"/>
    <property type="project" value="InterPro"/>
</dbReference>
<proteinExistence type="predicted"/>
<reference evidence="2 3" key="1">
    <citation type="submission" date="2019-01" db="EMBL/GenBank/DDBJ databases">
        <authorList>
            <person name="Chen W.-M."/>
        </authorList>
    </citation>
    <scope>NUCLEOTIDE SEQUENCE [LARGE SCALE GENOMIC DNA]</scope>
    <source>
        <strain evidence="2 3">CCP-18</strain>
    </source>
</reference>
<dbReference type="AlphaFoldDB" id="A0A437LI36"/>
<dbReference type="EMBL" id="SACM01000003">
    <property type="protein sequence ID" value="RVT85058.1"/>
    <property type="molecule type" value="Genomic_DNA"/>
</dbReference>
<accession>A0A437LI36</accession>
<dbReference type="SUPFAM" id="SSF56300">
    <property type="entry name" value="Metallo-dependent phosphatases"/>
    <property type="match status" value="1"/>
</dbReference>
<dbReference type="Gene3D" id="3.60.21.10">
    <property type="match status" value="1"/>
</dbReference>
<keyword evidence="3" id="KW-1185">Reference proteome</keyword>
<dbReference type="PANTHER" id="PTHR43143:SF1">
    <property type="entry name" value="SERINE_THREONINE-PROTEIN PHOSPHATASE CPPED1"/>
    <property type="match status" value="1"/>
</dbReference>
<evidence type="ECO:0000259" key="1">
    <source>
        <dbReference type="Pfam" id="PF00149"/>
    </source>
</evidence>
<dbReference type="InterPro" id="IPR051918">
    <property type="entry name" value="STPP_CPPED1"/>
</dbReference>
<evidence type="ECO:0000313" key="3">
    <source>
        <dbReference type="Proteomes" id="UP000288587"/>
    </source>
</evidence>